<evidence type="ECO:0000313" key="2">
    <source>
        <dbReference type="Proteomes" id="UP000033121"/>
    </source>
</evidence>
<dbReference type="EMBL" id="BBWV01000002">
    <property type="protein sequence ID" value="GAO43401.1"/>
    <property type="molecule type" value="Genomic_DNA"/>
</dbReference>
<reference evidence="1 2" key="1">
    <citation type="submission" date="2015-04" db="EMBL/GenBank/DDBJ databases">
        <title>Whole genome shotgun sequence of Flavihumibacter petaseus NBRC 106054.</title>
        <authorList>
            <person name="Miyazawa S."/>
            <person name="Hosoyama A."/>
            <person name="Hashimoto M."/>
            <person name="Noguchi M."/>
            <person name="Tsuchikane K."/>
            <person name="Ohji S."/>
            <person name="Yamazoe A."/>
            <person name="Ichikawa N."/>
            <person name="Kimura A."/>
            <person name="Fujita N."/>
        </authorList>
    </citation>
    <scope>NUCLEOTIDE SEQUENCE [LARGE SCALE GENOMIC DNA]</scope>
    <source>
        <strain evidence="1 2">NBRC 106054</strain>
    </source>
</reference>
<keyword evidence="2" id="KW-1185">Reference proteome</keyword>
<dbReference type="OrthoDB" id="814802at2"/>
<proteinExistence type="predicted"/>
<gene>
    <name evidence="1" type="ORF">FPE01S_02_05060</name>
</gene>
<dbReference type="STRING" id="1220578.FPE01S_02_05060"/>
<organism evidence="1 2">
    <name type="scientific">Flavihumibacter petaseus NBRC 106054</name>
    <dbReference type="NCBI Taxonomy" id="1220578"/>
    <lineage>
        <taxon>Bacteria</taxon>
        <taxon>Pseudomonadati</taxon>
        <taxon>Bacteroidota</taxon>
        <taxon>Chitinophagia</taxon>
        <taxon>Chitinophagales</taxon>
        <taxon>Chitinophagaceae</taxon>
        <taxon>Flavihumibacter</taxon>
    </lineage>
</organism>
<evidence type="ECO:0000313" key="1">
    <source>
        <dbReference type="EMBL" id="GAO43401.1"/>
    </source>
</evidence>
<comment type="caution">
    <text evidence="1">The sequence shown here is derived from an EMBL/GenBank/DDBJ whole genome shotgun (WGS) entry which is preliminary data.</text>
</comment>
<dbReference type="RefSeq" id="WP_046369283.1">
    <property type="nucleotide sequence ID" value="NZ_BBWV01000002.1"/>
</dbReference>
<protein>
    <recommendedName>
        <fullName evidence="3">AsmA-like C-terminal domain-containing protein</fullName>
    </recommendedName>
</protein>
<name>A0A0E9N190_9BACT</name>
<sequence>MKKILIGIIVLLILVAGGYLYLRRYLKSPDLSRNLRERIYQLVNEKSNGRYQLSIGDIHIDPDNQSASLRNIELLPDTLLLQDGLRYRLKLDNILLKHVDIAAILAAQQVKLNNITVSGGELEITSLGQLKEKSDTTKAPDIRESSKKILRSVKKSLNSILVDTIQLNDIDVTYFNRKHQKHLVKKIHIDLYDLAIDSAGLADTSRFFFARSINVAIDSLRLPVSDNRYLLSAEKLLVIAGSKQLTHIRGLKLQAVPTRPLETAAAQAGVQQDIYAIAIKEITATSLRFSALLEDSTISAANVLMSSPVLQVFNDKSNPPATKSKVGQYPHQLLRKFPFRLNIPLLVVENGAVTYLEKNEKGDGVGKVYFTKVNGKVGPLSGKGTGIRPFTADFDALFMGKSGMHVTFDFPPVNGHFAVTARFQSFDVRQLNEACLPLGSTALQSGKVTRLFFRVEGNDNSATAVTTLNYEGLKIAAMKGSEDEGFKKKGLLSMIANTFILHENNKPGDKFPDQTIASYRRVTTKSFFNLVWKSVFYSVKGNTGVGLKGRDKDRATIR</sequence>
<dbReference type="AlphaFoldDB" id="A0A0E9N190"/>
<accession>A0A0E9N190</accession>
<dbReference type="Proteomes" id="UP000033121">
    <property type="component" value="Unassembled WGS sequence"/>
</dbReference>
<evidence type="ECO:0008006" key="3">
    <source>
        <dbReference type="Google" id="ProtNLM"/>
    </source>
</evidence>